<evidence type="ECO:0000313" key="5">
    <source>
        <dbReference type="EMBL" id="SSX18174.1"/>
    </source>
</evidence>
<dbReference type="Pfam" id="PF00188">
    <property type="entry name" value="CAP"/>
    <property type="match status" value="1"/>
</dbReference>
<keyword evidence="3" id="KW-0472">Membrane</keyword>
<organism evidence="5">
    <name type="scientific">Culicoides sonorensis</name>
    <name type="common">Biting midge</name>
    <dbReference type="NCBI Taxonomy" id="179676"/>
    <lineage>
        <taxon>Eukaryota</taxon>
        <taxon>Metazoa</taxon>
        <taxon>Ecdysozoa</taxon>
        <taxon>Arthropoda</taxon>
        <taxon>Hexapoda</taxon>
        <taxon>Insecta</taxon>
        <taxon>Pterygota</taxon>
        <taxon>Neoptera</taxon>
        <taxon>Endopterygota</taxon>
        <taxon>Diptera</taxon>
        <taxon>Nematocera</taxon>
        <taxon>Chironomoidea</taxon>
        <taxon>Ceratopogonidae</taxon>
        <taxon>Ceratopogoninae</taxon>
        <taxon>Culicoides</taxon>
        <taxon>Monoculicoides</taxon>
    </lineage>
</organism>
<evidence type="ECO:0000259" key="4">
    <source>
        <dbReference type="Pfam" id="PF00188"/>
    </source>
</evidence>
<dbReference type="VEuPathDB" id="VectorBase:CSON007402"/>
<reference evidence="5" key="1">
    <citation type="submission" date="2018-07" db="EMBL/GenBank/DDBJ databases">
        <authorList>
            <person name="Quirk P.G."/>
            <person name="Krulwich T.A."/>
        </authorList>
    </citation>
    <scope>NUCLEOTIDE SEQUENCE</scope>
</reference>
<dbReference type="InterPro" id="IPR014044">
    <property type="entry name" value="CAP_dom"/>
</dbReference>
<dbReference type="InterPro" id="IPR035940">
    <property type="entry name" value="CAP_sf"/>
</dbReference>
<evidence type="ECO:0000256" key="3">
    <source>
        <dbReference type="SAM" id="Phobius"/>
    </source>
</evidence>
<gene>
    <name evidence="5" type="primary">CSON007402</name>
</gene>
<keyword evidence="3" id="KW-0812">Transmembrane</keyword>
<accession>A0A336LJ52</accession>
<feature type="transmembrane region" description="Helical" evidence="3">
    <location>
        <begin position="6"/>
        <end position="25"/>
    </location>
</feature>
<feature type="domain" description="SCP" evidence="4">
    <location>
        <begin position="92"/>
        <end position="133"/>
    </location>
</feature>
<comment type="subcellular location">
    <subcellularLocation>
        <location evidence="1">Secreted</location>
    </subcellularLocation>
</comment>
<dbReference type="Gene3D" id="3.40.33.10">
    <property type="entry name" value="CAP"/>
    <property type="match status" value="1"/>
</dbReference>
<dbReference type="SUPFAM" id="SSF55797">
    <property type="entry name" value="PR-1-like"/>
    <property type="match status" value="1"/>
</dbReference>
<dbReference type="AlphaFoldDB" id="A0A336LJ52"/>
<dbReference type="EMBL" id="UFQT01000027">
    <property type="protein sequence ID" value="SSX18174.1"/>
    <property type="molecule type" value="Genomic_DNA"/>
</dbReference>
<evidence type="ECO:0000256" key="2">
    <source>
        <dbReference type="ARBA" id="ARBA00022525"/>
    </source>
</evidence>
<protein>
    <submittedName>
        <fullName evidence="5">CSON007402 protein</fullName>
    </submittedName>
</protein>
<name>A0A336LJ52_CULSO</name>
<sequence length="212" mass="24579">MIFLIIIIYFYSLTLNFTTLSTVILKRPNRNPKYHWTVLPSTDSLDVCNNQICENNEMHTMCRVINRTSSDCGGFSMLPMDFKNQQKFVLMHNGLRNRIARTKKDFVMNMNYLHWDSDLAQMASNWVRQCRIYENDPCNFICKLSILLSGICAFNAKSISMLHRITPQKVGQNHVFIKGAPGVDWEIRAMSAWFIEVKKIVPEDCDSLPDSK</sequence>
<evidence type="ECO:0000256" key="1">
    <source>
        <dbReference type="ARBA" id="ARBA00004613"/>
    </source>
</evidence>
<dbReference type="CDD" id="cd05380">
    <property type="entry name" value="CAP_euk"/>
    <property type="match status" value="1"/>
</dbReference>
<proteinExistence type="predicted"/>
<keyword evidence="2" id="KW-0964">Secreted</keyword>
<keyword evidence="3" id="KW-1133">Transmembrane helix</keyword>